<comment type="caution">
    <text evidence="2">The sequence shown here is derived from an EMBL/GenBank/DDBJ whole genome shotgun (WGS) entry which is preliminary data.</text>
</comment>
<evidence type="ECO:0000313" key="2">
    <source>
        <dbReference type="EMBL" id="KAF9614474.1"/>
    </source>
</evidence>
<comment type="similarity">
    <text evidence="1">Belongs to the ARG7 family.</text>
</comment>
<protein>
    <submittedName>
        <fullName evidence="2">Uncharacterized protein</fullName>
    </submittedName>
</protein>
<accession>A0A835IC67</accession>
<sequence length="172" mass="19129">MGREEFDHPKPIEVPKGHLAVYVGSKDDDPHRVLVPIIYFNHPLFGQLLQEAEKEFGYNHSGGIKIPCPISEFERVKTSIAAGRKTLGHCVCVGSLCLSTLVSVLFGRKKRLGRVIGRGSKPHRVMSVLFGRKKRLGRVIGRGSKPHRVSGQWRCGVVLKTNNFQESFCNGV</sequence>
<evidence type="ECO:0000313" key="3">
    <source>
        <dbReference type="Proteomes" id="UP000631114"/>
    </source>
</evidence>
<dbReference type="PANTHER" id="PTHR31374:SF304">
    <property type="entry name" value="OS04G0537100 PROTEIN"/>
    <property type="match status" value="1"/>
</dbReference>
<dbReference type="Proteomes" id="UP000631114">
    <property type="component" value="Unassembled WGS sequence"/>
</dbReference>
<dbReference type="AlphaFoldDB" id="A0A835IC67"/>
<dbReference type="InterPro" id="IPR003676">
    <property type="entry name" value="SAUR_fam"/>
</dbReference>
<name>A0A835IC67_9MAGN</name>
<dbReference type="GO" id="GO:0009733">
    <property type="term" value="P:response to auxin"/>
    <property type="evidence" value="ECO:0007669"/>
    <property type="project" value="InterPro"/>
</dbReference>
<evidence type="ECO:0000256" key="1">
    <source>
        <dbReference type="ARBA" id="ARBA00006974"/>
    </source>
</evidence>
<dbReference type="PANTHER" id="PTHR31374">
    <property type="entry name" value="AUXIN-INDUCED PROTEIN-LIKE-RELATED"/>
    <property type="match status" value="1"/>
</dbReference>
<dbReference type="EMBL" id="JADFTS010000003">
    <property type="protein sequence ID" value="KAF9614474.1"/>
    <property type="molecule type" value="Genomic_DNA"/>
</dbReference>
<proteinExistence type="inferred from homology"/>
<organism evidence="2 3">
    <name type="scientific">Coptis chinensis</name>
    <dbReference type="NCBI Taxonomy" id="261450"/>
    <lineage>
        <taxon>Eukaryota</taxon>
        <taxon>Viridiplantae</taxon>
        <taxon>Streptophyta</taxon>
        <taxon>Embryophyta</taxon>
        <taxon>Tracheophyta</taxon>
        <taxon>Spermatophyta</taxon>
        <taxon>Magnoliopsida</taxon>
        <taxon>Ranunculales</taxon>
        <taxon>Ranunculaceae</taxon>
        <taxon>Coptidoideae</taxon>
        <taxon>Coptis</taxon>
    </lineage>
</organism>
<reference evidence="2 3" key="1">
    <citation type="submission" date="2020-10" db="EMBL/GenBank/DDBJ databases">
        <title>The Coptis chinensis genome and diversification of protoberbering-type alkaloids.</title>
        <authorList>
            <person name="Wang B."/>
            <person name="Shu S."/>
            <person name="Song C."/>
            <person name="Liu Y."/>
        </authorList>
    </citation>
    <scope>NUCLEOTIDE SEQUENCE [LARGE SCALE GENOMIC DNA]</scope>
    <source>
        <strain evidence="2">HL-2020</strain>
        <tissue evidence="2">Leaf</tissue>
    </source>
</reference>
<dbReference type="Pfam" id="PF02519">
    <property type="entry name" value="Auxin_inducible"/>
    <property type="match status" value="1"/>
</dbReference>
<gene>
    <name evidence="2" type="ORF">IFM89_018721</name>
</gene>
<keyword evidence="3" id="KW-1185">Reference proteome</keyword>
<dbReference type="OrthoDB" id="1026046at2759"/>